<evidence type="ECO:0000313" key="2">
    <source>
        <dbReference type="Proteomes" id="UP000326396"/>
    </source>
</evidence>
<name>A0A5N6M671_9ASTR</name>
<keyword evidence="2" id="KW-1185">Reference proteome</keyword>
<organism evidence="1 2">
    <name type="scientific">Mikania micrantha</name>
    <name type="common">bitter vine</name>
    <dbReference type="NCBI Taxonomy" id="192012"/>
    <lineage>
        <taxon>Eukaryota</taxon>
        <taxon>Viridiplantae</taxon>
        <taxon>Streptophyta</taxon>
        <taxon>Embryophyta</taxon>
        <taxon>Tracheophyta</taxon>
        <taxon>Spermatophyta</taxon>
        <taxon>Magnoliopsida</taxon>
        <taxon>eudicotyledons</taxon>
        <taxon>Gunneridae</taxon>
        <taxon>Pentapetalae</taxon>
        <taxon>asterids</taxon>
        <taxon>campanulids</taxon>
        <taxon>Asterales</taxon>
        <taxon>Asteraceae</taxon>
        <taxon>Asteroideae</taxon>
        <taxon>Heliantheae alliance</taxon>
        <taxon>Eupatorieae</taxon>
        <taxon>Mikania</taxon>
    </lineage>
</organism>
<dbReference type="EMBL" id="SZYD01000017">
    <property type="protein sequence ID" value="KAD3069221.1"/>
    <property type="molecule type" value="Genomic_DNA"/>
</dbReference>
<dbReference type="AlphaFoldDB" id="A0A5N6M671"/>
<sequence length="125" mass="13876">MRSILRMEYPSDLADYHGDGGGNLMGNKSWWLFLVLMCVDIINVAAGLHGDASRLGDGGHLAEAIIRTAAYMDNDSILCFIHVGIHVGRCMDWGAFQVDLDVNLWMPFLLHVIGRFGLCMDCMDD</sequence>
<protein>
    <submittedName>
        <fullName evidence="1">Uncharacterized protein</fullName>
    </submittedName>
</protein>
<reference evidence="1 2" key="1">
    <citation type="submission" date="2019-05" db="EMBL/GenBank/DDBJ databases">
        <title>Mikania micrantha, genome provides insights into the molecular mechanism of rapid growth.</title>
        <authorList>
            <person name="Liu B."/>
        </authorList>
    </citation>
    <scope>NUCLEOTIDE SEQUENCE [LARGE SCALE GENOMIC DNA]</scope>
    <source>
        <strain evidence="1">NLD-2019</strain>
        <tissue evidence="1">Leaf</tissue>
    </source>
</reference>
<gene>
    <name evidence="1" type="ORF">E3N88_37101</name>
</gene>
<proteinExistence type="predicted"/>
<accession>A0A5N6M671</accession>
<evidence type="ECO:0000313" key="1">
    <source>
        <dbReference type="EMBL" id="KAD3069221.1"/>
    </source>
</evidence>
<dbReference type="Proteomes" id="UP000326396">
    <property type="component" value="Linkage Group LG7"/>
</dbReference>
<comment type="caution">
    <text evidence="1">The sequence shown here is derived from an EMBL/GenBank/DDBJ whole genome shotgun (WGS) entry which is preliminary data.</text>
</comment>